<dbReference type="PROSITE" id="PS51819">
    <property type="entry name" value="VOC"/>
    <property type="match status" value="2"/>
</dbReference>
<keyword evidence="3" id="KW-1185">Reference proteome</keyword>
<accession>A0ABW0I2S8</accession>
<dbReference type="RefSeq" id="WP_378140504.1">
    <property type="nucleotide sequence ID" value="NZ_JBHSMI010000068.1"/>
</dbReference>
<organism evidence="2 3">
    <name type="scientific">Cohnella soli</name>
    <dbReference type="NCBI Taxonomy" id="425005"/>
    <lineage>
        <taxon>Bacteria</taxon>
        <taxon>Bacillati</taxon>
        <taxon>Bacillota</taxon>
        <taxon>Bacilli</taxon>
        <taxon>Bacillales</taxon>
        <taxon>Paenibacillaceae</taxon>
        <taxon>Cohnella</taxon>
    </lineage>
</organism>
<name>A0ABW0I2S8_9BACL</name>
<evidence type="ECO:0000313" key="3">
    <source>
        <dbReference type="Proteomes" id="UP001596113"/>
    </source>
</evidence>
<dbReference type="Proteomes" id="UP001596113">
    <property type="component" value="Unassembled WGS sequence"/>
</dbReference>
<sequence>MTELMFEQSHPQEDEGSGNAMDFLWYGGFIMAPSDRFDEVIEWYCSHMGWDCKANFENAGRMAFLKFPGKGQVVLKSYESQYPQFRHEEAPESRSRLCFSVENKDKAVAYFTTHGIGTSNFQVLPDGRETFEIHAFAGTILTAVTTKDGKSKYPNSRIAGYSDNVMQIRTRNLTDMISFYENVVGMKRLEYEGPEGYARLGAKDARGEQLDLVWLIPAEADHSPTTNQSTQSHFWIGPEKKDFVKAWQQLKAAGHSVSDLSGNPETWAAFYLLDPEGNRVNVWNCK</sequence>
<dbReference type="InterPro" id="IPR004360">
    <property type="entry name" value="Glyas_Fos-R_dOase_dom"/>
</dbReference>
<protein>
    <submittedName>
        <fullName evidence="2">VOC family protein</fullName>
    </submittedName>
</protein>
<dbReference type="EMBL" id="JBHSMI010000068">
    <property type="protein sequence ID" value="MFC5407634.1"/>
    <property type="molecule type" value="Genomic_DNA"/>
</dbReference>
<proteinExistence type="predicted"/>
<dbReference type="Gene3D" id="3.10.180.10">
    <property type="entry name" value="2,3-Dihydroxybiphenyl 1,2-Dioxygenase, domain 1"/>
    <property type="match status" value="2"/>
</dbReference>
<evidence type="ECO:0000259" key="1">
    <source>
        <dbReference type="PROSITE" id="PS51819"/>
    </source>
</evidence>
<dbReference type="InterPro" id="IPR029068">
    <property type="entry name" value="Glyas_Bleomycin-R_OHBP_Dase"/>
</dbReference>
<comment type="caution">
    <text evidence="2">The sequence shown here is derived from an EMBL/GenBank/DDBJ whole genome shotgun (WGS) entry which is preliminary data.</text>
</comment>
<dbReference type="InterPro" id="IPR037523">
    <property type="entry name" value="VOC_core"/>
</dbReference>
<gene>
    <name evidence="2" type="ORF">ACFPOF_33350</name>
</gene>
<feature type="domain" description="VOC" evidence="1">
    <location>
        <begin position="26"/>
        <end position="146"/>
    </location>
</feature>
<dbReference type="CDD" id="cd06587">
    <property type="entry name" value="VOC"/>
    <property type="match status" value="2"/>
</dbReference>
<evidence type="ECO:0000313" key="2">
    <source>
        <dbReference type="EMBL" id="MFC5407634.1"/>
    </source>
</evidence>
<feature type="domain" description="VOC" evidence="1">
    <location>
        <begin position="161"/>
        <end position="285"/>
    </location>
</feature>
<reference evidence="3" key="1">
    <citation type="journal article" date="2019" name="Int. J. Syst. Evol. Microbiol.">
        <title>The Global Catalogue of Microorganisms (GCM) 10K type strain sequencing project: providing services to taxonomists for standard genome sequencing and annotation.</title>
        <authorList>
            <consortium name="The Broad Institute Genomics Platform"/>
            <consortium name="The Broad Institute Genome Sequencing Center for Infectious Disease"/>
            <person name="Wu L."/>
            <person name="Ma J."/>
        </authorList>
    </citation>
    <scope>NUCLEOTIDE SEQUENCE [LARGE SCALE GENOMIC DNA]</scope>
    <source>
        <strain evidence="3">CGMCC 1.18575</strain>
    </source>
</reference>
<dbReference type="Pfam" id="PF00903">
    <property type="entry name" value="Glyoxalase"/>
    <property type="match status" value="1"/>
</dbReference>
<dbReference type="SUPFAM" id="SSF54593">
    <property type="entry name" value="Glyoxalase/Bleomycin resistance protein/Dihydroxybiphenyl dioxygenase"/>
    <property type="match status" value="2"/>
</dbReference>